<comment type="caution">
    <text evidence="2">The sequence shown here is derived from an EMBL/GenBank/DDBJ whole genome shotgun (WGS) entry which is preliminary data.</text>
</comment>
<dbReference type="RefSeq" id="WP_240100609.1">
    <property type="nucleotide sequence ID" value="NZ_JAJSON010000030.1"/>
</dbReference>
<organism evidence="2 3">
    <name type="scientific">Christiangramia crocea</name>
    <dbReference type="NCBI Taxonomy" id="2904124"/>
    <lineage>
        <taxon>Bacteria</taxon>
        <taxon>Pseudomonadati</taxon>
        <taxon>Bacteroidota</taxon>
        <taxon>Flavobacteriia</taxon>
        <taxon>Flavobacteriales</taxon>
        <taxon>Flavobacteriaceae</taxon>
        <taxon>Christiangramia</taxon>
    </lineage>
</organism>
<protein>
    <submittedName>
        <fullName evidence="2">Neutral zinc metallopeptidase</fullName>
    </submittedName>
</protein>
<reference evidence="2" key="1">
    <citation type="submission" date="2021-12" db="EMBL/GenBank/DDBJ databases">
        <title>Description of Gramella crocea sp. nov., a new bacterium isolated from activated sludge.</title>
        <authorList>
            <person name="Zhang X."/>
        </authorList>
    </citation>
    <scope>NUCLEOTIDE SEQUENCE</scope>
    <source>
        <strain evidence="2">YB25</strain>
    </source>
</reference>
<evidence type="ECO:0000313" key="3">
    <source>
        <dbReference type="Proteomes" id="UP001139344"/>
    </source>
</evidence>
<sequence>MKRKFYIWCIGLLLYSLFQACSKEEFNLKEPVFHPYVLQSELQQKKVTTTKAGIRPCFSEYRYFEEDPGLSSCQLTDFGSVLLGYFDDFATDPYFDINLANYYTELHKKYVTHYRGENYYGANGEYDQLAKKRIRELTEFWNLNHNITLNGQHTVSLNDRETLTDMIESFDRSVRNRNEAYHKADLLLDVNALSSTLPESPYFAMDAFTLANGLLVIGDGLIETLVEAGIDGKIAFSAILAHEWWHQAQYKNSNSWSTDYNFTEAWELSRFIELEADFAAAYFLTHKRGATYNWKRIEEYFQLSFNVGDCLVESNTHHGTPTQRMNAAKLGYELAKAHTKKGTILSPDVVHVYFIENLDKIF</sequence>
<evidence type="ECO:0000256" key="1">
    <source>
        <dbReference type="SAM" id="SignalP"/>
    </source>
</evidence>
<dbReference type="EMBL" id="JAJSON010000030">
    <property type="protein sequence ID" value="MCG9973216.1"/>
    <property type="molecule type" value="Genomic_DNA"/>
</dbReference>
<feature type="signal peptide" evidence="1">
    <location>
        <begin position="1"/>
        <end position="20"/>
    </location>
</feature>
<proteinExistence type="predicted"/>
<dbReference type="AlphaFoldDB" id="A0A9X2A8S3"/>
<name>A0A9X2A8S3_9FLAO</name>
<feature type="chain" id="PRO_5040900577" evidence="1">
    <location>
        <begin position="21"/>
        <end position="362"/>
    </location>
</feature>
<dbReference type="PROSITE" id="PS51257">
    <property type="entry name" value="PROKAR_LIPOPROTEIN"/>
    <property type="match status" value="1"/>
</dbReference>
<accession>A0A9X2A8S3</accession>
<dbReference type="Proteomes" id="UP001139344">
    <property type="component" value="Unassembled WGS sequence"/>
</dbReference>
<gene>
    <name evidence="2" type="ORF">LU635_16310</name>
</gene>
<keyword evidence="1" id="KW-0732">Signal</keyword>
<keyword evidence="3" id="KW-1185">Reference proteome</keyword>
<evidence type="ECO:0000313" key="2">
    <source>
        <dbReference type="EMBL" id="MCG9973216.1"/>
    </source>
</evidence>